<accession>A0AAD9CLN1</accession>
<organism evidence="2 3">
    <name type="scientific">Dissostichus eleginoides</name>
    <name type="common">Patagonian toothfish</name>
    <name type="synonym">Dissostichus amissus</name>
    <dbReference type="NCBI Taxonomy" id="100907"/>
    <lineage>
        <taxon>Eukaryota</taxon>
        <taxon>Metazoa</taxon>
        <taxon>Chordata</taxon>
        <taxon>Craniata</taxon>
        <taxon>Vertebrata</taxon>
        <taxon>Euteleostomi</taxon>
        <taxon>Actinopterygii</taxon>
        <taxon>Neopterygii</taxon>
        <taxon>Teleostei</taxon>
        <taxon>Neoteleostei</taxon>
        <taxon>Acanthomorphata</taxon>
        <taxon>Eupercaria</taxon>
        <taxon>Perciformes</taxon>
        <taxon>Notothenioidei</taxon>
        <taxon>Nototheniidae</taxon>
        <taxon>Dissostichus</taxon>
    </lineage>
</organism>
<name>A0AAD9CLN1_DISEL</name>
<gene>
    <name evidence="2" type="ORF">KUDE01_004928</name>
</gene>
<dbReference type="EMBL" id="JASDAP010000006">
    <property type="protein sequence ID" value="KAK1901964.1"/>
    <property type="molecule type" value="Genomic_DNA"/>
</dbReference>
<evidence type="ECO:0000313" key="3">
    <source>
        <dbReference type="Proteomes" id="UP001228049"/>
    </source>
</evidence>
<comment type="caution">
    <text evidence="2">The sequence shown here is derived from an EMBL/GenBank/DDBJ whole genome shotgun (WGS) entry which is preliminary data.</text>
</comment>
<sequence length="67" mass="7491">MPCSGSYGQNADKSAKPSSPIFKRSSHPKSFFEEKLMKVGWAFPKKSDMPYITVSSVCSRGWSKYPP</sequence>
<proteinExistence type="predicted"/>
<keyword evidence="3" id="KW-1185">Reference proteome</keyword>
<evidence type="ECO:0000313" key="2">
    <source>
        <dbReference type="EMBL" id="KAK1901964.1"/>
    </source>
</evidence>
<dbReference type="AlphaFoldDB" id="A0AAD9CLN1"/>
<dbReference type="Proteomes" id="UP001228049">
    <property type="component" value="Unassembled WGS sequence"/>
</dbReference>
<evidence type="ECO:0000256" key="1">
    <source>
        <dbReference type="SAM" id="MobiDB-lite"/>
    </source>
</evidence>
<feature type="compositionally biased region" description="Polar residues" evidence="1">
    <location>
        <begin position="1"/>
        <end position="12"/>
    </location>
</feature>
<protein>
    <submittedName>
        <fullName evidence="2">Biotin synthase</fullName>
    </submittedName>
</protein>
<feature type="region of interest" description="Disordered" evidence="1">
    <location>
        <begin position="1"/>
        <end position="25"/>
    </location>
</feature>
<reference evidence="2" key="1">
    <citation type="submission" date="2023-04" db="EMBL/GenBank/DDBJ databases">
        <title>Chromosome-level genome of Chaenocephalus aceratus.</title>
        <authorList>
            <person name="Park H."/>
        </authorList>
    </citation>
    <scope>NUCLEOTIDE SEQUENCE</scope>
    <source>
        <strain evidence="2">DE</strain>
        <tissue evidence="2">Muscle</tissue>
    </source>
</reference>